<name>A0A4R6U0J6_9BACI</name>
<proteinExistence type="predicted"/>
<accession>A0A4R6U0J6</accession>
<evidence type="ECO:0000259" key="2">
    <source>
        <dbReference type="SMART" id="SM00909"/>
    </source>
</evidence>
<feature type="region of interest" description="Disordered" evidence="1">
    <location>
        <begin position="31"/>
        <end position="60"/>
    </location>
</feature>
<dbReference type="InterPro" id="IPR019606">
    <property type="entry name" value="GerMN"/>
</dbReference>
<evidence type="ECO:0000256" key="1">
    <source>
        <dbReference type="SAM" id="MobiDB-lite"/>
    </source>
</evidence>
<protein>
    <submittedName>
        <fullName evidence="3">Germination protein M</fullName>
    </submittedName>
</protein>
<dbReference type="Pfam" id="PF10646">
    <property type="entry name" value="Germane"/>
    <property type="match status" value="2"/>
</dbReference>
<dbReference type="OrthoDB" id="1715058at2"/>
<dbReference type="AlphaFoldDB" id="A0A4R6U0J6"/>
<organism evidence="3 4">
    <name type="scientific">Aureibacillus halotolerans</name>
    <dbReference type="NCBI Taxonomy" id="1508390"/>
    <lineage>
        <taxon>Bacteria</taxon>
        <taxon>Bacillati</taxon>
        <taxon>Bacillota</taxon>
        <taxon>Bacilli</taxon>
        <taxon>Bacillales</taxon>
        <taxon>Bacillaceae</taxon>
        <taxon>Aureibacillus</taxon>
    </lineage>
</organism>
<dbReference type="SMART" id="SM00909">
    <property type="entry name" value="Germane"/>
    <property type="match status" value="2"/>
</dbReference>
<comment type="caution">
    <text evidence="3">The sequence shown here is derived from an EMBL/GenBank/DDBJ whole genome shotgun (WGS) entry which is preliminary data.</text>
</comment>
<dbReference type="Proteomes" id="UP000295632">
    <property type="component" value="Unassembled WGS sequence"/>
</dbReference>
<evidence type="ECO:0000313" key="4">
    <source>
        <dbReference type="Proteomes" id="UP000295632"/>
    </source>
</evidence>
<dbReference type="RefSeq" id="WP_133580620.1">
    <property type="nucleotide sequence ID" value="NZ_SNYJ01000008.1"/>
</dbReference>
<reference evidence="3 4" key="1">
    <citation type="submission" date="2019-03" db="EMBL/GenBank/DDBJ databases">
        <title>Genomic Encyclopedia of Type Strains, Phase IV (KMG-IV): sequencing the most valuable type-strain genomes for metagenomic binning, comparative biology and taxonomic classification.</title>
        <authorList>
            <person name="Goeker M."/>
        </authorList>
    </citation>
    <scope>NUCLEOTIDE SEQUENCE [LARGE SCALE GENOMIC DNA]</scope>
    <source>
        <strain evidence="3 4">DSM 28697</strain>
    </source>
</reference>
<evidence type="ECO:0000313" key="3">
    <source>
        <dbReference type="EMBL" id="TDQ39186.1"/>
    </source>
</evidence>
<gene>
    <name evidence="3" type="ORF">EV213_108136</name>
</gene>
<dbReference type="EMBL" id="SNYJ01000008">
    <property type="protein sequence ID" value="TDQ39186.1"/>
    <property type="molecule type" value="Genomic_DNA"/>
</dbReference>
<sequence>MRAHRRHGLMAILFCLFATVLAGCMFQGEKETAKQIDPPPEMTIEKQPSDGEGSGEEGANTPDVREVYLLDANGYVVPQTLPLPATDEVAKQALEYMVTGGPVTELLPNGFQAVLPQGTVINGVDIREDGTAVVDFSNEFASYAPESERQILEAITWTLTQFDTIDKVNIWINGFEQDVMPVNHEPIHGGVTREMGINIQSSDVTDIRSSEPVTVYYVAQHDKTSYYVPVTKRVDSDRLETEEETAQTIVEELVKGPGFETSLLTGFHPDTELTANPEIDAGTVYLQFTAAVLSGNEQPGLSNQVLEPLVLSLTEVGDVKQVSVDVNSSEEGDLVVEEVVSRPAVTNQGKF</sequence>
<feature type="domain" description="GerMN" evidence="2">
    <location>
        <begin position="90"/>
        <end position="181"/>
    </location>
</feature>
<dbReference type="PROSITE" id="PS51257">
    <property type="entry name" value="PROKAR_LIPOPROTEIN"/>
    <property type="match status" value="1"/>
</dbReference>
<feature type="domain" description="GerMN" evidence="2">
    <location>
        <begin position="246"/>
        <end position="335"/>
    </location>
</feature>
<keyword evidence="4" id="KW-1185">Reference proteome</keyword>